<reference evidence="4" key="1">
    <citation type="submission" date="2020-11" db="EMBL/GenBank/DDBJ databases">
        <title>The chromosome-scale genome resource for two endophytic Fusarium species: F. culmorum and F. pseudograminearum.</title>
        <authorList>
            <person name="Yuan Z."/>
        </authorList>
    </citation>
    <scope>NUCLEOTIDE SEQUENCE</scope>
    <source>
        <strain evidence="4">Class2-1B</strain>
    </source>
</reference>
<accession>A0A7S8HT96</accession>
<feature type="transmembrane region" description="Helical" evidence="2">
    <location>
        <begin position="243"/>
        <end position="262"/>
    </location>
</feature>
<feature type="region of interest" description="Disordered" evidence="1">
    <location>
        <begin position="176"/>
        <end position="205"/>
    </location>
</feature>
<keyword evidence="3" id="KW-0732">Signal</keyword>
<feature type="signal peptide" evidence="3">
    <location>
        <begin position="1"/>
        <end position="23"/>
    </location>
</feature>
<dbReference type="AlphaFoldDB" id="A0A7S8HT96"/>
<protein>
    <submittedName>
        <fullName evidence="4">Uncharacterized protein</fullName>
    </submittedName>
</protein>
<evidence type="ECO:0000256" key="1">
    <source>
        <dbReference type="SAM" id="MobiDB-lite"/>
    </source>
</evidence>
<feature type="transmembrane region" description="Helical" evidence="2">
    <location>
        <begin position="282"/>
        <end position="305"/>
    </location>
</feature>
<feature type="chain" id="PRO_5030724766" evidence="3">
    <location>
        <begin position="24"/>
        <end position="328"/>
    </location>
</feature>
<dbReference type="EMBL" id="CP064747">
    <property type="protein sequence ID" value="QPC60642.1"/>
    <property type="molecule type" value="Genomic_DNA"/>
</dbReference>
<feature type="transmembrane region" description="Helical" evidence="2">
    <location>
        <begin position="64"/>
        <end position="85"/>
    </location>
</feature>
<proteinExistence type="predicted"/>
<evidence type="ECO:0000256" key="3">
    <source>
        <dbReference type="SAM" id="SignalP"/>
    </source>
</evidence>
<keyword evidence="2" id="KW-1133">Transmembrane helix</keyword>
<keyword evidence="2" id="KW-0472">Membrane</keyword>
<dbReference type="Proteomes" id="UP000663297">
    <property type="component" value="Chromosome 1"/>
</dbReference>
<evidence type="ECO:0000313" key="4">
    <source>
        <dbReference type="EMBL" id="QPC60642.1"/>
    </source>
</evidence>
<organism evidence="4 5">
    <name type="scientific">Fusarium culmorum</name>
    <dbReference type="NCBI Taxonomy" id="5516"/>
    <lineage>
        <taxon>Eukaryota</taxon>
        <taxon>Fungi</taxon>
        <taxon>Dikarya</taxon>
        <taxon>Ascomycota</taxon>
        <taxon>Pezizomycotina</taxon>
        <taxon>Sordariomycetes</taxon>
        <taxon>Hypocreomycetidae</taxon>
        <taxon>Hypocreales</taxon>
        <taxon>Nectriaceae</taxon>
        <taxon>Fusarium</taxon>
    </lineage>
</organism>
<evidence type="ECO:0000256" key="2">
    <source>
        <dbReference type="SAM" id="Phobius"/>
    </source>
</evidence>
<evidence type="ECO:0000313" key="5">
    <source>
        <dbReference type="Proteomes" id="UP000663297"/>
    </source>
</evidence>
<name>A0A7S8HT96_FUSCU</name>
<gene>
    <name evidence="4" type="ORF">HYE67_002873</name>
</gene>
<sequence>MTSSTSRIIGWILISTLAMGSRAADDGDDFSNNLFSDLAPLLALFGERVTMQFMSQSMGWADNIILAMAPIGIITAIVASIRVGGPSWLKAVIGRARENLAVSEVELMSSTSDEVCEVWNGKEVVRCMGSSPVIELICLLQYTNVRQSDGPTVPEIEVLELEDAITKGYMKDLDGDEQADDASISEGDEEQAHSTPNSYSVADFRETPTRGEKLKKLRIIRDTSEDSPNIILNCHPPASRGELWLFAAFGTLLQLGVLAYSGFATYHPALKFQKDDKPIESYAYPCTAVGTLILVFGMLLCGHVVESSTDEKRYKAAKGWNARIVWLQ</sequence>
<keyword evidence="2" id="KW-0812">Transmembrane</keyword>